<evidence type="ECO:0000313" key="3">
    <source>
        <dbReference type="Proteomes" id="UP000058012"/>
    </source>
</evidence>
<dbReference type="STRING" id="1117702.AQZ52_06675"/>
<dbReference type="AlphaFoldDB" id="A0A117UXW6"/>
<evidence type="ECO:0000259" key="1">
    <source>
        <dbReference type="Pfam" id="PF07238"/>
    </source>
</evidence>
<dbReference type="GO" id="GO:0035438">
    <property type="term" value="F:cyclic-di-GMP binding"/>
    <property type="evidence" value="ECO:0007669"/>
    <property type="project" value="InterPro"/>
</dbReference>
<feature type="domain" description="PilZ" evidence="1">
    <location>
        <begin position="8"/>
        <end position="70"/>
    </location>
</feature>
<gene>
    <name evidence="2" type="ORF">AQZ52_06675</name>
</gene>
<dbReference type="EMBL" id="LLZS01000003">
    <property type="protein sequence ID" value="KUR72886.1"/>
    <property type="molecule type" value="Genomic_DNA"/>
</dbReference>
<dbReference type="SUPFAM" id="SSF141371">
    <property type="entry name" value="PilZ domain-like"/>
    <property type="match status" value="1"/>
</dbReference>
<organism evidence="2 3">
    <name type="scientific">Novosphingobium fuchskuhlense</name>
    <dbReference type="NCBI Taxonomy" id="1117702"/>
    <lineage>
        <taxon>Bacteria</taxon>
        <taxon>Pseudomonadati</taxon>
        <taxon>Pseudomonadota</taxon>
        <taxon>Alphaproteobacteria</taxon>
        <taxon>Sphingomonadales</taxon>
        <taxon>Sphingomonadaceae</taxon>
        <taxon>Novosphingobium</taxon>
    </lineage>
</organism>
<name>A0A117UXW6_9SPHN</name>
<protein>
    <recommendedName>
        <fullName evidence="1">PilZ domain-containing protein</fullName>
    </recommendedName>
</protein>
<proteinExistence type="predicted"/>
<reference evidence="2 3" key="1">
    <citation type="submission" date="2015-10" db="EMBL/GenBank/DDBJ databases">
        <title>Draft genome sequence of Novosphingobium fuchskuhlense DSM 25065 isolated from a surface water sample of the southwest basin of Lake Grosse Fuchskuhle.</title>
        <authorList>
            <person name="Ruckert C."/>
            <person name="Winkler A."/>
            <person name="Glaeser J."/>
            <person name="Grossart H.-P."/>
            <person name="Kalinowski J."/>
            <person name="Glaeser S."/>
        </authorList>
    </citation>
    <scope>NUCLEOTIDE SEQUENCE [LARGE SCALE GENOMIC DNA]</scope>
    <source>
        <strain evidence="2 3">FNE08-7</strain>
    </source>
</reference>
<sequence>MQLISVASRIDGVLQDLSQTGARISLCSPPPRQGRDVLLRWPGQELFGQIVWSNGLDVGVAFHSPISHEELVETVGRDLPPPLTTSHSVL</sequence>
<accession>A0A117UXW6</accession>
<dbReference type="Proteomes" id="UP000058012">
    <property type="component" value="Unassembled WGS sequence"/>
</dbReference>
<evidence type="ECO:0000313" key="2">
    <source>
        <dbReference type="EMBL" id="KUR72886.1"/>
    </source>
</evidence>
<dbReference type="Pfam" id="PF07238">
    <property type="entry name" value="PilZ"/>
    <property type="match status" value="1"/>
</dbReference>
<comment type="caution">
    <text evidence="2">The sequence shown here is derived from an EMBL/GenBank/DDBJ whole genome shotgun (WGS) entry which is preliminary data.</text>
</comment>
<keyword evidence="3" id="KW-1185">Reference proteome</keyword>
<dbReference type="InterPro" id="IPR009875">
    <property type="entry name" value="PilZ_domain"/>
</dbReference>